<dbReference type="SUPFAM" id="SSF53335">
    <property type="entry name" value="S-adenosyl-L-methionine-dependent methyltransferases"/>
    <property type="match status" value="1"/>
</dbReference>
<proteinExistence type="predicted"/>
<dbReference type="InterPro" id="IPR029063">
    <property type="entry name" value="SAM-dependent_MTases_sf"/>
</dbReference>
<reference evidence="1" key="1">
    <citation type="journal article" date="2015" name="Nature">
        <title>Complex archaea that bridge the gap between prokaryotes and eukaryotes.</title>
        <authorList>
            <person name="Spang A."/>
            <person name="Saw J.H."/>
            <person name="Jorgensen S.L."/>
            <person name="Zaremba-Niedzwiedzka K."/>
            <person name="Martijn J."/>
            <person name="Lind A.E."/>
            <person name="van Eijk R."/>
            <person name="Schleper C."/>
            <person name="Guy L."/>
            <person name="Ettema T.J."/>
        </authorList>
    </citation>
    <scope>NUCLEOTIDE SEQUENCE</scope>
</reference>
<comment type="caution">
    <text evidence="1">The sequence shown here is derived from an EMBL/GenBank/DDBJ whole genome shotgun (WGS) entry which is preliminary data.</text>
</comment>
<name>A0A0F9P0V2_9ZZZZ</name>
<gene>
    <name evidence="1" type="ORF">LCGC14_1195600</name>
</gene>
<dbReference type="CDD" id="cd02440">
    <property type="entry name" value="AdoMet_MTases"/>
    <property type="match status" value="1"/>
</dbReference>
<protein>
    <recommendedName>
        <fullName evidence="2">Methyltransferase domain-containing protein</fullName>
    </recommendedName>
</protein>
<evidence type="ECO:0000313" key="1">
    <source>
        <dbReference type="EMBL" id="KKM94710.1"/>
    </source>
</evidence>
<dbReference type="Gene3D" id="3.40.50.150">
    <property type="entry name" value="Vaccinia Virus protein VP39"/>
    <property type="match status" value="1"/>
</dbReference>
<dbReference type="AlphaFoldDB" id="A0A0F9P0V2"/>
<evidence type="ECO:0008006" key="2">
    <source>
        <dbReference type="Google" id="ProtNLM"/>
    </source>
</evidence>
<dbReference type="EMBL" id="LAZR01006103">
    <property type="protein sequence ID" value="KKM94710.1"/>
    <property type="molecule type" value="Genomic_DNA"/>
</dbReference>
<sequence length="234" mass="27595">MSWTDKIATAQILKLKEEFGITTAVATGTFIGADTDLYAQHFDEVYTMDINEESLKIARARLRKYDNITFCHMNSYEFIKYFIESYNLFKSTDIVYFYLDAHFFDPGLKDKWVVIKELQALKNFRNCVIVIHDYDCEGLGHLIYGGEHFGWNVVGKYIQKVNPDFHYYYNSECDIYTEESIYDSPFTVDDYLLDGIRHTNSSDVKRYRGMLFAVPRELDLSKYNLKEYDKTRTD</sequence>
<organism evidence="1">
    <name type="scientific">marine sediment metagenome</name>
    <dbReference type="NCBI Taxonomy" id="412755"/>
    <lineage>
        <taxon>unclassified sequences</taxon>
        <taxon>metagenomes</taxon>
        <taxon>ecological metagenomes</taxon>
    </lineage>
</organism>
<accession>A0A0F9P0V2</accession>